<proteinExistence type="predicted"/>
<dbReference type="GeneID" id="59284043"/>
<evidence type="ECO:0000313" key="3">
    <source>
        <dbReference type="Proteomes" id="UP000578531"/>
    </source>
</evidence>
<evidence type="ECO:0008006" key="4">
    <source>
        <dbReference type="Google" id="ProtNLM"/>
    </source>
</evidence>
<dbReference type="Proteomes" id="UP000578531">
    <property type="component" value="Unassembled WGS sequence"/>
</dbReference>
<organism evidence="2 3">
    <name type="scientific">Letharia columbiana</name>
    <dbReference type="NCBI Taxonomy" id="112416"/>
    <lineage>
        <taxon>Eukaryota</taxon>
        <taxon>Fungi</taxon>
        <taxon>Dikarya</taxon>
        <taxon>Ascomycota</taxon>
        <taxon>Pezizomycotina</taxon>
        <taxon>Lecanoromycetes</taxon>
        <taxon>OSLEUM clade</taxon>
        <taxon>Lecanoromycetidae</taxon>
        <taxon>Lecanorales</taxon>
        <taxon>Lecanorineae</taxon>
        <taxon>Parmeliaceae</taxon>
        <taxon>Letharia</taxon>
    </lineage>
</organism>
<protein>
    <recommendedName>
        <fullName evidence="4">O-methyltransferase domain-containing protein</fullName>
    </recommendedName>
</protein>
<accession>A0A8H6G3D8</accession>
<reference evidence="2 3" key="1">
    <citation type="journal article" date="2020" name="Genomics">
        <title>Complete, high-quality genomes from long-read metagenomic sequencing of two wolf lichen thalli reveals enigmatic genome architecture.</title>
        <authorList>
            <person name="McKenzie S.K."/>
            <person name="Walston R.F."/>
            <person name="Allen J.L."/>
        </authorList>
    </citation>
    <scope>NUCLEOTIDE SEQUENCE [LARGE SCALE GENOMIC DNA]</scope>
    <source>
        <strain evidence="2">WasteWater2</strain>
    </source>
</reference>
<dbReference type="EMBL" id="JACCJC010000005">
    <property type="protein sequence ID" value="KAF6239823.1"/>
    <property type="molecule type" value="Genomic_DNA"/>
</dbReference>
<dbReference type="SUPFAM" id="SSF53335">
    <property type="entry name" value="S-adenosyl-L-methionine-dependent methyltransferases"/>
    <property type="match status" value="1"/>
</dbReference>
<dbReference type="InterPro" id="IPR029063">
    <property type="entry name" value="SAM-dependent_MTases_sf"/>
</dbReference>
<feature type="region of interest" description="Disordered" evidence="1">
    <location>
        <begin position="82"/>
        <end position="111"/>
    </location>
</feature>
<dbReference type="PANTHER" id="PTHR43712">
    <property type="entry name" value="PUTATIVE (AFU_ORTHOLOGUE AFUA_4G14580)-RELATED"/>
    <property type="match status" value="1"/>
</dbReference>
<comment type="caution">
    <text evidence="2">The sequence shown here is derived from an EMBL/GenBank/DDBJ whole genome shotgun (WGS) entry which is preliminary data.</text>
</comment>
<dbReference type="PANTHER" id="PTHR43712:SF5">
    <property type="entry name" value="O-METHYLTRANSFERASE ASQN-RELATED"/>
    <property type="match status" value="1"/>
</dbReference>
<dbReference type="RefSeq" id="XP_037169098.1">
    <property type="nucleotide sequence ID" value="XM_037304303.1"/>
</dbReference>
<dbReference type="Gene3D" id="3.40.50.150">
    <property type="entry name" value="Vaccinia Virus protein VP39"/>
    <property type="match status" value="1"/>
</dbReference>
<dbReference type="OrthoDB" id="1606438at2759"/>
<dbReference type="AlphaFoldDB" id="A0A8H6G3D8"/>
<sequence length="160" mass="17075">MWNSDKCCVPIHLIDHPPFEAIGKGIVVDVGGSHGQIAVPIAQQLASRVNIVAHDSCTEQPARAADVYHFRRIFHDRSGEYAVAGSGGPDPGTRSLEHASSSADTACPRRIGRPDYARGSELGGAWGRGVGSVGREGGEVDCVSVSFEGFEYLQEDTWDP</sequence>
<gene>
    <name evidence="2" type="ORF">HO173_002369</name>
</gene>
<evidence type="ECO:0000313" key="2">
    <source>
        <dbReference type="EMBL" id="KAF6239823.1"/>
    </source>
</evidence>
<name>A0A8H6G3D8_9LECA</name>
<evidence type="ECO:0000256" key="1">
    <source>
        <dbReference type="SAM" id="MobiDB-lite"/>
    </source>
</evidence>
<keyword evidence="3" id="KW-1185">Reference proteome</keyword>